<keyword evidence="3" id="KW-0325">Glycoprotein</keyword>
<dbReference type="RefSeq" id="WP_103990446.1">
    <property type="nucleotide sequence ID" value="NZ_CP031311.1"/>
</dbReference>
<dbReference type="GeneID" id="39857283"/>
<evidence type="ECO:0000256" key="2">
    <source>
        <dbReference type="ARBA" id="ARBA00022679"/>
    </source>
</evidence>
<dbReference type="Proteomes" id="UP000296733">
    <property type="component" value="Chromosome"/>
</dbReference>
<evidence type="ECO:0000256" key="3">
    <source>
        <dbReference type="ARBA" id="ARBA00023180"/>
    </source>
</evidence>
<sequence>MVKKARHRAVEIARTDGLVSLFRCAPSYAIEYLTKFIAKKHSSENSIDREELIAIGRLNDSVWFDEPETSVDAESFTAPAPDNFSDFTVNTGRSFVCELELCRLVGPSAVGFTNERELILESAGSDGERFVSRLGTFLGDRPIRTLRRSAPSSSIPIITTPVFPLVPFFNQYYYHWIAQYLPKLRMLELYESQTGREPQLLIPEDPPSFVVETLSLLGYGSDRCIEWNGKETEVDRLVISNFNIHSSDLKLFEYSRRDYQWLRETVLSGNEIATNRDGGKKIYISRQQSARGRSVLNYDELMEELESRGFESYVMESLPIRKQIQVIADAETIVSPHGAGLTNMIFSEDATIVELFPESYISPYFYFLANVLGFEYEYLISESEENDLIVDIEFLQTVLDDAST</sequence>
<keyword evidence="2 5" id="KW-0808">Transferase</keyword>
<feature type="domain" description="Glycosyltransferase 61 catalytic" evidence="4">
    <location>
        <begin position="173"/>
        <end position="352"/>
    </location>
</feature>
<evidence type="ECO:0000313" key="5">
    <source>
        <dbReference type="EMBL" id="QCC46953.1"/>
    </source>
</evidence>
<gene>
    <name evidence="5" type="ORF">DV707_04305</name>
</gene>
<keyword evidence="1" id="KW-0328">Glycosyltransferase</keyword>
<protein>
    <submittedName>
        <fullName evidence="5">Glycosyltransferase family 61 protein</fullName>
    </submittedName>
</protein>
<dbReference type="KEGG" id="hlm:DV707_04305"/>
<name>A0A4D6GZH5_9EURY</name>
<accession>A0A4D6GZH5</accession>
<dbReference type="GO" id="GO:0016757">
    <property type="term" value="F:glycosyltransferase activity"/>
    <property type="evidence" value="ECO:0007669"/>
    <property type="project" value="UniProtKB-KW"/>
</dbReference>
<dbReference type="PANTHER" id="PTHR20961">
    <property type="entry name" value="GLYCOSYLTRANSFERASE"/>
    <property type="match status" value="1"/>
</dbReference>
<dbReference type="InterPro" id="IPR049625">
    <property type="entry name" value="Glyco_transf_61_cat"/>
</dbReference>
<organism evidence="5 6">
    <name type="scientific">Halobellus limi</name>
    <dbReference type="NCBI Taxonomy" id="699433"/>
    <lineage>
        <taxon>Archaea</taxon>
        <taxon>Methanobacteriati</taxon>
        <taxon>Methanobacteriota</taxon>
        <taxon>Stenosarchaea group</taxon>
        <taxon>Halobacteria</taxon>
        <taxon>Halobacteriales</taxon>
        <taxon>Haloferacaceae</taxon>
        <taxon>Halobellus</taxon>
    </lineage>
</organism>
<dbReference type="InterPro" id="IPR007657">
    <property type="entry name" value="Glycosyltransferase_61"/>
</dbReference>
<dbReference type="Pfam" id="PF04577">
    <property type="entry name" value="Glyco_transf_61"/>
    <property type="match status" value="1"/>
</dbReference>
<evidence type="ECO:0000256" key="1">
    <source>
        <dbReference type="ARBA" id="ARBA00022676"/>
    </source>
</evidence>
<dbReference type="EMBL" id="CP031311">
    <property type="protein sequence ID" value="QCC46953.1"/>
    <property type="molecule type" value="Genomic_DNA"/>
</dbReference>
<reference evidence="5 6" key="1">
    <citation type="journal article" date="2019" name="Nat. Commun.">
        <title>A new type of DNA phosphorothioation-based antiviral system in archaea.</title>
        <authorList>
            <person name="Xiong L."/>
            <person name="Liu S."/>
            <person name="Chen S."/>
            <person name="Xiao Y."/>
            <person name="Zhu B."/>
            <person name="Gao Y."/>
            <person name="Zhang Y."/>
            <person name="Chen B."/>
            <person name="Luo J."/>
            <person name="Deng Z."/>
            <person name="Chen X."/>
            <person name="Wang L."/>
            <person name="Chen S."/>
        </authorList>
    </citation>
    <scope>NUCLEOTIDE SEQUENCE [LARGE SCALE GENOMIC DNA]</scope>
    <source>
        <strain evidence="5 6">CGMCC 1.10331</strain>
    </source>
</reference>
<dbReference type="AlphaFoldDB" id="A0A4D6GZH5"/>
<proteinExistence type="predicted"/>
<dbReference type="OrthoDB" id="140964at2157"/>
<evidence type="ECO:0000313" key="6">
    <source>
        <dbReference type="Proteomes" id="UP000296733"/>
    </source>
</evidence>
<evidence type="ECO:0000259" key="4">
    <source>
        <dbReference type="Pfam" id="PF04577"/>
    </source>
</evidence>